<reference evidence="3 4" key="1">
    <citation type="submission" date="2018-08" db="EMBL/GenBank/DDBJ databases">
        <title>A genome reference for cultivated species of the human gut microbiota.</title>
        <authorList>
            <person name="Zou Y."/>
            <person name="Xue W."/>
            <person name="Luo G."/>
        </authorList>
    </citation>
    <scope>NUCLEOTIDE SEQUENCE [LARGE SCALE GENOMIC DNA]</scope>
    <source>
        <strain evidence="3 4">AF22-21</strain>
    </source>
</reference>
<sequence length="318" mass="35829">MFSCHVARLGYDNPKKIIKTFFKNLIANIFISKNVIPFIYFKIRSPLQAHIRNIRSVKKTGRRIYKTTLSGRGSASVEAAMVLPVFIFAMLGIVSVAGAVHTRGIVYEGLHETALYMAEYSFLGRQIENGVDAGREAEVFKDGVSLVTANKKLRDYIDDQNMIDRYVAGSFSGLNIVQSELKADDCIYVKLEYDIRISIPVIGNVTIPCEERIRQRAFLGYDKANDADSEGTYVYVAENGDVYHKSRSCFHIKLNIRQVSYTAAGKECEGLTQCSLCARYRSRGTLYVTQSGDKYHYSLECPGLKRTVYRVKKDDIGI</sequence>
<dbReference type="Pfam" id="PF07811">
    <property type="entry name" value="TadE"/>
    <property type="match status" value="1"/>
</dbReference>
<dbReference type="AlphaFoldDB" id="A0A412IUN9"/>
<evidence type="ECO:0000259" key="2">
    <source>
        <dbReference type="Pfam" id="PF07811"/>
    </source>
</evidence>
<keyword evidence="1" id="KW-0472">Membrane</keyword>
<keyword evidence="1" id="KW-1133">Transmembrane helix</keyword>
<organism evidence="3 4">
    <name type="scientific">Coprococcus eutactus</name>
    <dbReference type="NCBI Taxonomy" id="33043"/>
    <lineage>
        <taxon>Bacteria</taxon>
        <taxon>Bacillati</taxon>
        <taxon>Bacillota</taxon>
        <taxon>Clostridia</taxon>
        <taxon>Lachnospirales</taxon>
        <taxon>Lachnospiraceae</taxon>
        <taxon>Coprococcus</taxon>
    </lineage>
</organism>
<dbReference type="InterPro" id="IPR012495">
    <property type="entry name" value="TadE-like_dom"/>
</dbReference>
<dbReference type="Proteomes" id="UP000283295">
    <property type="component" value="Unassembled WGS sequence"/>
</dbReference>
<feature type="domain" description="TadE-like" evidence="2">
    <location>
        <begin position="73"/>
        <end position="106"/>
    </location>
</feature>
<dbReference type="OrthoDB" id="1766790at2"/>
<keyword evidence="1" id="KW-0812">Transmembrane</keyword>
<evidence type="ECO:0000313" key="3">
    <source>
        <dbReference type="EMBL" id="RGS43778.1"/>
    </source>
</evidence>
<name>A0A412IUN9_9FIRM</name>
<protein>
    <submittedName>
        <fullName evidence="3">Pilus assembly protein</fullName>
    </submittedName>
</protein>
<feature type="transmembrane region" description="Helical" evidence="1">
    <location>
        <begin position="79"/>
        <end position="100"/>
    </location>
</feature>
<comment type="caution">
    <text evidence="3">The sequence shown here is derived from an EMBL/GenBank/DDBJ whole genome shotgun (WGS) entry which is preliminary data.</text>
</comment>
<gene>
    <name evidence="3" type="ORF">DWX94_03035</name>
</gene>
<evidence type="ECO:0000313" key="4">
    <source>
        <dbReference type="Proteomes" id="UP000283295"/>
    </source>
</evidence>
<feature type="transmembrane region" description="Helical" evidence="1">
    <location>
        <begin position="21"/>
        <end position="41"/>
    </location>
</feature>
<proteinExistence type="predicted"/>
<dbReference type="EMBL" id="QRVK01000004">
    <property type="protein sequence ID" value="RGS43778.1"/>
    <property type="molecule type" value="Genomic_DNA"/>
</dbReference>
<evidence type="ECO:0000256" key="1">
    <source>
        <dbReference type="SAM" id="Phobius"/>
    </source>
</evidence>
<accession>A0A412IUN9</accession>